<dbReference type="EMBL" id="CP097649">
    <property type="protein sequence ID" value="URI14114.1"/>
    <property type="molecule type" value="Genomic_DNA"/>
</dbReference>
<dbReference type="InterPro" id="IPR050808">
    <property type="entry name" value="Phage_Integrase"/>
</dbReference>
<sequence>MPDQRLALTDKILIGMPFARRGQIVVRDTEQPGFAVRIGASTKTFIIQADLRRDDGTRSTIKMKVCEVGELNTRAARAKARGLLLLIAAGEDPRPKKKVEILAAAKAAEKAEDEAARAAPLGVPTLREAWSRFRVSHLERKQRSPATIRGYTDHMERLFADWLDRPLSELGDEPRLLADRHDLISANNGPAIANGAMRTFRAVYNHARKTCRALPPENPAAAVDWNPEKRKDTAMGVIDLPGWFEQLARITNPIRREFHLMTLLSGSRPEVLKNVRVTDLDLKHRIMHLSKPKGGEMKAFDVPLSRAMMESIFRLRRIAPIIYPESGRVWLFPSDAPCGHMTEHKEDRSVLSHWGNDLRQTYRTLAQAAEVSEVDMHLLMNHALPGVNSGYITRSKLMRDHLRAQQERLSVFFLGTVMGRGRVHSDELSRWLNSTSRTLLEDLMAEAPDAVRLRAGPRAALRKLEVQAARMTLHALPSVLIDAPSRRNRAGRNLLAERRRAES</sequence>
<evidence type="ECO:0000313" key="6">
    <source>
        <dbReference type="EMBL" id="URI14114.1"/>
    </source>
</evidence>
<evidence type="ECO:0000256" key="2">
    <source>
        <dbReference type="ARBA" id="ARBA00022908"/>
    </source>
</evidence>
<dbReference type="InterPro" id="IPR013762">
    <property type="entry name" value="Integrase-like_cat_sf"/>
</dbReference>
<dbReference type="Gene3D" id="3.30.160.390">
    <property type="entry name" value="Integrase, DNA-binding domain"/>
    <property type="match status" value="1"/>
</dbReference>
<evidence type="ECO:0000259" key="5">
    <source>
        <dbReference type="PROSITE" id="PS51900"/>
    </source>
</evidence>
<dbReference type="SUPFAM" id="SSF56349">
    <property type="entry name" value="DNA breaking-rejoining enzymes"/>
    <property type="match status" value="1"/>
</dbReference>
<dbReference type="Gene3D" id="1.10.443.10">
    <property type="entry name" value="Intergrase catalytic core"/>
    <property type="match status" value="1"/>
</dbReference>
<dbReference type="PROSITE" id="PS51900">
    <property type="entry name" value="CB"/>
    <property type="match status" value="1"/>
</dbReference>
<dbReference type="InterPro" id="IPR044068">
    <property type="entry name" value="CB"/>
</dbReference>
<protein>
    <submittedName>
        <fullName evidence="6">Integrase arm-type DNA-binding domain-containing protein</fullName>
    </submittedName>
</protein>
<dbReference type="InterPro" id="IPR025166">
    <property type="entry name" value="Integrase_DNA_bind_dom"/>
</dbReference>
<dbReference type="InterPro" id="IPR038488">
    <property type="entry name" value="Integrase_DNA-bd_sf"/>
</dbReference>
<dbReference type="PANTHER" id="PTHR30629:SF2">
    <property type="entry name" value="PROPHAGE INTEGRASE INTS-RELATED"/>
    <property type="match status" value="1"/>
</dbReference>
<evidence type="ECO:0000313" key="7">
    <source>
        <dbReference type="Proteomes" id="UP001055429"/>
    </source>
</evidence>
<evidence type="ECO:0000256" key="1">
    <source>
        <dbReference type="ARBA" id="ARBA00008857"/>
    </source>
</evidence>
<evidence type="ECO:0000256" key="3">
    <source>
        <dbReference type="ARBA" id="ARBA00023172"/>
    </source>
</evidence>
<reference evidence="6" key="1">
    <citation type="submission" date="2022-05" db="EMBL/GenBank/DDBJ databases">
        <title>Brevundimonas albigilva TT17 genome sequence.</title>
        <authorList>
            <person name="Lee K."/>
            <person name="Son H."/>
        </authorList>
    </citation>
    <scope>NUCLEOTIDE SEQUENCE</scope>
    <source>
        <strain evidence="6">TT17</strain>
    </source>
</reference>
<keyword evidence="3" id="KW-0233">DNA recombination</keyword>
<dbReference type="PANTHER" id="PTHR30629">
    <property type="entry name" value="PROPHAGE INTEGRASE"/>
    <property type="match status" value="1"/>
</dbReference>
<accession>A0ABY4SIN8</accession>
<dbReference type="Pfam" id="PF13356">
    <property type="entry name" value="Arm-DNA-bind_3"/>
    <property type="match status" value="1"/>
</dbReference>
<dbReference type="GO" id="GO:0003677">
    <property type="term" value="F:DNA binding"/>
    <property type="evidence" value="ECO:0007669"/>
    <property type="project" value="UniProtKB-KW"/>
</dbReference>
<keyword evidence="7" id="KW-1185">Reference proteome</keyword>
<organism evidence="6 7">
    <name type="scientific">Brevundimonas albigilva</name>
    <dbReference type="NCBI Taxonomy" id="1312364"/>
    <lineage>
        <taxon>Bacteria</taxon>
        <taxon>Pseudomonadati</taxon>
        <taxon>Pseudomonadota</taxon>
        <taxon>Alphaproteobacteria</taxon>
        <taxon>Caulobacterales</taxon>
        <taxon>Caulobacteraceae</taxon>
        <taxon>Brevundimonas</taxon>
    </lineage>
</organism>
<feature type="domain" description="Core-binding (CB)" evidence="5">
    <location>
        <begin position="121"/>
        <end position="208"/>
    </location>
</feature>
<comment type="similarity">
    <text evidence="1">Belongs to the 'phage' integrase family.</text>
</comment>
<dbReference type="InterPro" id="IPR011010">
    <property type="entry name" value="DNA_brk_join_enz"/>
</dbReference>
<dbReference type="Proteomes" id="UP001055429">
    <property type="component" value="Chromosome"/>
</dbReference>
<evidence type="ECO:0000256" key="4">
    <source>
        <dbReference type="PROSITE-ProRule" id="PRU01248"/>
    </source>
</evidence>
<gene>
    <name evidence="6" type="ORF">M8231_09770</name>
</gene>
<keyword evidence="4 6" id="KW-0238">DNA-binding</keyword>
<keyword evidence="2" id="KW-0229">DNA integration</keyword>
<dbReference type="RefSeq" id="WP_250201375.1">
    <property type="nucleotide sequence ID" value="NZ_CP097649.1"/>
</dbReference>
<name>A0ABY4SIN8_9CAUL</name>
<proteinExistence type="inferred from homology"/>